<dbReference type="EMBL" id="FKBS01000014">
    <property type="protein sequence ID" value="SAI25930.1"/>
    <property type="molecule type" value="Genomic_DNA"/>
</dbReference>
<sequence>MKTIASTLILAASLMGASAYAGNVEPNNTPFQGVYGQQDPAGKTRAQVQAELADARAQGLLTFGEAGQPPYTGADATPDRAQVQAAPMQAAPIRARDDRAEAWYPDGA</sequence>
<feature type="compositionally biased region" description="Low complexity" evidence="1">
    <location>
        <begin position="81"/>
        <end position="92"/>
    </location>
</feature>
<feature type="region of interest" description="Disordered" evidence="1">
    <location>
        <begin position="63"/>
        <end position="108"/>
    </location>
</feature>
<feature type="signal peptide" evidence="2">
    <location>
        <begin position="1"/>
        <end position="21"/>
    </location>
</feature>
<evidence type="ECO:0000256" key="2">
    <source>
        <dbReference type="SAM" id="SignalP"/>
    </source>
</evidence>
<evidence type="ECO:0008006" key="5">
    <source>
        <dbReference type="Google" id="ProtNLM"/>
    </source>
</evidence>
<keyword evidence="2" id="KW-0732">Signal</keyword>
<organism evidence="3 4">
    <name type="scientific">Bordetella ansorpii</name>
    <dbReference type="NCBI Taxonomy" id="288768"/>
    <lineage>
        <taxon>Bacteria</taxon>
        <taxon>Pseudomonadati</taxon>
        <taxon>Pseudomonadota</taxon>
        <taxon>Betaproteobacteria</taxon>
        <taxon>Burkholderiales</taxon>
        <taxon>Alcaligenaceae</taxon>
        <taxon>Bordetella</taxon>
    </lineage>
</organism>
<name>A0A157NXW9_9BORD</name>
<dbReference type="AlphaFoldDB" id="A0A157NXW9"/>
<protein>
    <recommendedName>
        <fullName evidence="5">DUF4148 domain-containing protein</fullName>
    </recommendedName>
</protein>
<dbReference type="Pfam" id="PF13663">
    <property type="entry name" value="DUF4148"/>
    <property type="match status" value="1"/>
</dbReference>
<accession>A0A157NXW9</accession>
<evidence type="ECO:0000256" key="1">
    <source>
        <dbReference type="SAM" id="MobiDB-lite"/>
    </source>
</evidence>
<dbReference type="InterPro" id="IPR025421">
    <property type="entry name" value="DUF4148"/>
</dbReference>
<gene>
    <name evidence="3" type="ORF">SAMEA1982600_02042</name>
</gene>
<reference evidence="3 4" key="1">
    <citation type="submission" date="2016-03" db="EMBL/GenBank/DDBJ databases">
        <authorList>
            <consortium name="Pathogen Informatics"/>
        </authorList>
    </citation>
    <scope>NUCLEOTIDE SEQUENCE [LARGE SCALE GENOMIC DNA]</scope>
    <source>
        <strain evidence="3 4">NCTC13364</strain>
    </source>
</reference>
<proteinExistence type="predicted"/>
<feature type="chain" id="PRO_5007614669" description="DUF4148 domain-containing protein" evidence="2">
    <location>
        <begin position="22"/>
        <end position="108"/>
    </location>
</feature>
<dbReference type="RefSeq" id="WP_066411120.1">
    <property type="nucleotide sequence ID" value="NZ_FKBS01000014.1"/>
</dbReference>
<evidence type="ECO:0000313" key="4">
    <source>
        <dbReference type="Proteomes" id="UP000077037"/>
    </source>
</evidence>
<evidence type="ECO:0000313" key="3">
    <source>
        <dbReference type="EMBL" id="SAI25930.1"/>
    </source>
</evidence>
<feature type="region of interest" description="Disordered" evidence="1">
    <location>
        <begin position="26"/>
        <end position="46"/>
    </location>
</feature>
<dbReference type="Proteomes" id="UP000077037">
    <property type="component" value="Unassembled WGS sequence"/>
</dbReference>